<feature type="domain" description="BEACH" evidence="5">
    <location>
        <begin position="1"/>
        <end position="160"/>
    </location>
</feature>
<evidence type="ECO:0000313" key="6">
    <source>
        <dbReference type="EMBL" id="CAH1112304.1"/>
    </source>
</evidence>
<evidence type="ECO:0000256" key="3">
    <source>
        <dbReference type="PROSITE-ProRule" id="PRU00221"/>
    </source>
</evidence>
<keyword evidence="2" id="KW-0677">Repeat</keyword>
<dbReference type="SMART" id="SM00320">
    <property type="entry name" value="WD40"/>
    <property type="match status" value="6"/>
</dbReference>
<dbReference type="InterPro" id="IPR001680">
    <property type="entry name" value="WD40_rpt"/>
</dbReference>
<feature type="region of interest" description="Disordered" evidence="4">
    <location>
        <begin position="160"/>
        <end position="231"/>
    </location>
</feature>
<dbReference type="PROSITE" id="PS50082">
    <property type="entry name" value="WD_REPEATS_2"/>
    <property type="match status" value="2"/>
</dbReference>
<dbReference type="InterPro" id="IPR036372">
    <property type="entry name" value="BEACH_dom_sf"/>
</dbReference>
<dbReference type="OrthoDB" id="29306at2759"/>
<dbReference type="EMBL" id="OV651818">
    <property type="protein sequence ID" value="CAH1112304.1"/>
    <property type="molecule type" value="Genomic_DNA"/>
</dbReference>
<evidence type="ECO:0000313" key="7">
    <source>
        <dbReference type="Proteomes" id="UP001153636"/>
    </source>
</evidence>
<dbReference type="SUPFAM" id="SSF50978">
    <property type="entry name" value="WD40 repeat-like"/>
    <property type="match status" value="1"/>
</dbReference>
<dbReference type="PROSITE" id="PS50197">
    <property type="entry name" value="BEACH"/>
    <property type="match status" value="1"/>
</dbReference>
<dbReference type="Pfam" id="PF00400">
    <property type="entry name" value="WD40"/>
    <property type="match status" value="2"/>
</dbReference>
<feature type="compositionally biased region" description="Polar residues" evidence="4">
    <location>
        <begin position="165"/>
        <end position="176"/>
    </location>
</feature>
<dbReference type="PANTHER" id="PTHR44662:SF1">
    <property type="entry name" value="WD REPEAT-CONTAINING PROTEIN 81"/>
    <property type="match status" value="1"/>
</dbReference>
<dbReference type="PROSITE" id="PS50294">
    <property type="entry name" value="WD_REPEATS_REGION"/>
    <property type="match status" value="1"/>
</dbReference>
<dbReference type="InterPro" id="IPR052651">
    <property type="entry name" value="WDR81"/>
</dbReference>
<organism evidence="6 7">
    <name type="scientific">Psylliodes chrysocephalus</name>
    <dbReference type="NCBI Taxonomy" id="3402493"/>
    <lineage>
        <taxon>Eukaryota</taxon>
        <taxon>Metazoa</taxon>
        <taxon>Ecdysozoa</taxon>
        <taxon>Arthropoda</taxon>
        <taxon>Hexapoda</taxon>
        <taxon>Insecta</taxon>
        <taxon>Pterygota</taxon>
        <taxon>Neoptera</taxon>
        <taxon>Endopterygota</taxon>
        <taxon>Coleoptera</taxon>
        <taxon>Polyphaga</taxon>
        <taxon>Cucujiformia</taxon>
        <taxon>Chrysomeloidea</taxon>
        <taxon>Chrysomelidae</taxon>
        <taxon>Galerucinae</taxon>
        <taxon>Alticini</taxon>
        <taxon>Psylliodes</taxon>
    </lineage>
</organism>
<protein>
    <recommendedName>
        <fullName evidence="5">BEACH domain-containing protein</fullName>
    </recommendedName>
</protein>
<dbReference type="GO" id="GO:0035973">
    <property type="term" value="P:aggrephagy"/>
    <property type="evidence" value="ECO:0007669"/>
    <property type="project" value="TreeGrafter"/>
</dbReference>
<dbReference type="InterPro" id="IPR036322">
    <property type="entry name" value="WD40_repeat_dom_sf"/>
</dbReference>
<dbReference type="GO" id="GO:0005739">
    <property type="term" value="C:mitochondrion"/>
    <property type="evidence" value="ECO:0007669"/>
    <property type="project" value="TreeGrafter"/>
</dbReference>
<accession>A0A9P0D5P5</accession>
<evidence type="ECO:0000259" key="5">
    <source>
        <dbReference type="PROSITE" id="PS50197"/>
    </source>
</evidence>
<name>A0A9P0D5P5_9CUCU</name>
<gene>
    <name evidence="6" type="ORF">PSYICH_LOCUS11860</name>
</gene>
<dbReference type="Proteomes" id="UP001153636">
    <property type="component" value="Chromosome 6"/>
</dbReference>
<dbReference type="PROSITE" id="PS00678">
    <property type="entry name" value="WD_REPEATS_1"/>
    <property type="match status" value="1"/>
</dbReference>
<dbReference type="Pfam" id="PF02138">
    <property type="entry name" value="Beach"/>
    <property type="match status" value="1"/>
</dbReference>
<dbReference type="Gene3D" id="1.10.1540.10">
    <property type="entry name" value="BEACH domain"/>
    <property type="match status" value="1"/>
</dbReference>
<dbReference type="SUPFAM" id="SSF81837">
    <property type="entry name" value="BEACH domain"/>
    <property type="match status" value="1"/>
</dbReference>
<dbReference type="InterPro" id="IPR019775">
    <property type="entry name" value="WD40_repeat_CS"/>
</dbReference>
<keyword evidence="1 3" id="KW-0853">WD repeat</keyword>
<dbReference type="PANTHER" id="PTHR44662">
    <property type="entry name" value="WD REPEAT-CONTAINING PROTEIN 81"/>
    <property type="match status" value="1"/>
</dbReference>
<dbReference type="Gene3D" id="2.130.10.10">
    <property type="entry name" value="YVTN repeat-like/Quinoprotein amine dehydrogenase"/>
    <property type="match status" value="2"/>
</dbReference>
<keyword evidence="7" id="KW-1185">Reference proteome</keyword>
<feature type="repeat" description="WD" evidence="3">
    <location>
        <begin position="1197"/>
        <end position="1232"/>
    </location>
</feature>
<evidence type="ECO:0000256" key="2">
    <source>
        <dbReference type="ARBA" id="ARBA00022737"/>
    </source>
</evidence>
<proteinExistence type="predicted"/>
<evidence type="ECO:0000256" key="4">
    <source>
        <dbReference type="SAM" id="MobiDB-lite"/>
    </source>
</evidence>
<dbReference type="InterPro" id="IPR015943">
    <property type="entry name" value="WD40/YVTN_repeat-like_dom_sf"/>
</dbReference>
<dbReference type="GO" id="GO:0035014">
    <property type="term" value="F:phosphatidylinositol 3-kinase regulator activity"/>
    <property type="evidence" value="ECO:0007669"/>
    <property type="project" value="TreeGrafter"/>
</dbReference>
<sequence>MARKTPKSVLCKNVRTIWVPAEYPSSIQRIQEWTPDECIPEFYSDPGVFRSIHDDLDDLAVPTWASDPEEFVEIHRKVLESPNVSEKLHHWIDLTFGYKLNGNAAIRARNVCLNLVDEHENLTKSGLVQLFSQSHPARALDSPYFAKIPPKIFISKYIKPRSRGRSNSSMAAQDPNTSDDDRITHDLSSKLLSRSRSSLHEDQTSRAHSTQRYEGLSSSNRNNEVSISNNQSENIYLPKDYKPEFLLDTLEKKSNFISKNFYQNYKDCLENFSKQEYHNSSIQNAFTNIIFSENYEQRYDQHNFHVQKNIRSTNNVLSRNYKDVISSRRVKELKVLGCLIVEIFMAKYLRPVGSTNIKVGLEDRIKYCKSILNSYDIPQCISYIVNLLLQPENEEYSAVTDMGLPSPSAHLLLEPLMHCTIPFSKHFPQLYELIHNLKDFKNVTVELNILYHFDCNGQMCSEYENIEKTKIVFAQNIAECKVKMCAKQLEVLFFDINTDTDNEIVNIILNHIKDLIEDPPTSVLTAWYLFEPISRVLGPKKASKHLLEPILKLYENESLDTNLPFLNKIAKLYHHSFLLCLIARLGLKVFLENFVVPLVEAVGGYKDYELVDFVLHNHSERVVKRSSHLRTIESEQMDISNESACSDRNKILLDDNYVIAEEICEADEEKNNEDQMKFLMDHLDLNESSEQTAIDDSLDVNLENTEKCSGDFIFHFEDENVESEGVLKSPSIAIPQSRHKAVSNITCEVGSKKSESELTEDSIPTPNIQYDLNKSKSSTKISDMSSESLLWLSHRLGPLLTAKYLSRNLLKMLALCYIGKENISFVPNFTANCKNISITSHSVKGDHNCVKVLECLTCISGLYGEQIIIFQYIPYMTELILLCKKRITPNLEGGLISCLTLLKNIIPYLSDSMLMNQLQDVILKDIIHPIIRLLNSTNHVFPSGSMARNTLARKYLDILYILSIRIGVDMTKKYLLVPAIQRFFQIFDKVYDNSSEEGLVNKVFQMGTPHGGTSDLHLELHENRKASLKYSESYGNFQFSEESIESRALIELQEVFSRELAHMAYLPFVKLLGVNSLETALNNYETICKLCQEYEEEIKLCSNKQVPSLKLADFCVNPPIINSSSIGSNIAVIGNRIELQSANQDNINMDLLSLVSNRIENSSRHLRGNWLAYWEHEIGRSEKDIQLNFKQIKLQTFVGHTQSVKCLQILDNENSFMSGSRDKTVKLWSMRSQGDGFSTSNCQWTYSAHKKSILSITFLESLRLVASCDGIVHIWDPFMGANVGNMESTKFAPVNTLKSMPAPSTLVFAATTDGTLKVLDTRILSYIQELKISNNPPSLIRCLATAPSGNWIAAGQSSGNIIVLDTRTGLIISNWRAHESEVLQLEVYDKETLVSSSLDQTTSVWNILDGKLKFHMRGTTEPVHCLSIHNNELISGTTGNRIGVHTSITPDACFSNNKLRGDSFRGLLTSMDYMPLNRLLLLGADTGNINLLC</sequence>
<evidence type="ECO:0000256" key="1">
    <source>
        <dbReference type="ARBA" id="ARBA00022574"/>
    </source>
</evidence>
<dbReference type="InterPro" id="IPR000409">
    <property type="entry name" value="BEACH_dom"/>
</dbReference>
<dbReference type="SMART" id="SM01026">
    <property type="entry name" value="Beach"/>
    <property type="match status" value="1"/>
</dbReference>
<feature type="repeat" description="WD" evidence="3">
    <location>
        <begin position="1246"/>
        <end position="1276"/>
    </location>
</feature>
<feature type="compositionally biased region" description="Basic and acidic residues" evidence="4">
    <location>
        <begin position="179"/>
        <end position="188"/>
    </location>
</feature>
<reference evidence="6" key="1">
    <citation type="submission" date="2022-01" db="EMBL/GenBank/DDBJ databases">
        <authorList>
            <person name="King R."/>
        </authorList>
    </citation>
    <scope>NUCLEOTIDE SEQUENCE</scope>
</reference>
<feature type="compositionally biased region" description="Polar residues" evidence="4">
    <location>
        <begin position="206"/>
        <end position="231"/>
    </location>
</feature>